<sequence>CLVAPKIVDGVSPNETVDLKDVQILSHLKLADPAFNIPKQVDLLIGAQSKTFELRTVTYGIASGSFQAIKCLQQLSIECQQEKPEIAKVIFNDFYIERTFCYTKLTCRPVAESSLVELAKYSQRNAFSPEIESLLVVKEKLASLTPFLDEGGILREGGRLKNSLFTKDKKHTIVLDSTQIFAKRLFEDMHVRSLHAGPSLLLASIREQFWPLRGRNLARRVTRSCTTCCRVNPKSLQALMGNLPRSRVSDYTGPFLIKDRKGKGHKTNKCYVCVFVCFSTKALHLELNLWVRWNKEYIFELQQKTKWKIPFPPLEINTLVLVKEDNLPPSKWKLGRIMEVHPGSDGTARVATIRTSTGTVRRALTKLCPLPQDEVEAHV</sequence>
<evidence type="ECO:0000313" key="3">
    <source>
        <dbReference type="EMBL" id="KYQ59135.1"/>
    </source>
</evidence>
<dbReference type="Proteomes" id="UP000075809">
    <property type="component" value="Unassembled WGS sequence"/>
</dbReference>
<proteinExistence type="predicted"/>
<dbReference type="PANTHER" id="PTHR47331:SF1">
    <property type="entry name" value="GAG-LIKE PROTEIN"/>
    <property type="match status" value="1"/>
</dbReference>
<dbReference type="Pfam" id="PF18701">
    <property type="entry name" value="DUF5641"/>
    <property type="match status" value="1"/>
</dbReference>
<reference evidence="3 4" key="1">
    <citation type="submission" date="2015-09" db="EMBL/GenBank/DDBJ databases">
        <title>Trachymyrmex zeteki WGS genome.</title>
        <authorList>
            <person name="Nygaard S."/>
            <person name="Hu H."/>
            <person name="Boomsma J."/>
            <person name="Zhang G."/>
        </authorList>
    </citation>
    <scope>NUCLEOTIDE SEQUENCE [LARGE SCALE GENOMIC DNA]</scope>
    <source>
        <strain evidence="3">Tzet28-1</strain>
        <tissue evidence="3">Whole body</tissue>
    </source>
</reference>
<name>A0A151XFM5_9HYME</name>
<gene>
    <name evidence="3" type="ORF">ALC60_01851</name>
</gene>
<feature type="domain" description="DUF5641" evidence="2">
    <location>
        <begin position="288"/>
        <end position="370"/>
    </location>
</feature>
<feature type="non-terminal residue" evidence="3">
    <location>
        <position position="1"/>
    </location>
</feature>
<organism evidence="3 4">
    <name type="scientific">Mycetomoellerius zeteki</name>
    <dbReference type="NCBI Taxonomy" id="64791"/>
    <lineage>
        <taxon>Eukaryota</taxon>
        <taxon>Metazoa</taxon>
        <taxon>Ecdysozoa</taxon>
        <taxon>Arthropoda</taxon>
        <taxon>Hexapoda</taxon>
        <taxon>Insecta</taxon>
        <taxon>Pterygota</taxon>
        <taxon>Neoptera</taxon>
        <taxon>Endopterygota</taxon>
        <taxon>Hymenoptera</taxon>
        <taxon>Apocrita</taxon>
        <taxon>Aculeata</taxon>
        <taxon>Formicoidea</taxon>
        <taxon>Formicidae</taxon>
        <taxon>Myrmicinae</taxon>
        <taxon>Mycetomoellerius</taxon>
    </lineage>
</organism>
<dbReference type="AlphaFoldDB" id="A0A151XFM5"/>
<accession>A0A151XFM5</accession>
<dbReference type="InterPro" id="IPR041588">
    <property type="entry name" value="Integrase_H2C2"/>
</dbReference>
<keyword evidence="4" id="KW-1185">Reference proteome</keyword>
<dbReference type="STRING" id="64791.A0A151XFM5"/>
<dbReference type="InterPro" id="IPR040676">
    <property type="entry name" value="DUF5641"/>
</dbReference>
<feature type="domain" description="Integrase zinc-binding" evidence="1">
    <location>
        <begin position="182"/>
        <end position="233"/>
    </location>
</feature>
<evidence type="ECO:0000259" key="1">
    <source>
        <dbReference type="Pfam" id="PF17921"/>
    </source>
</evidence>
<evidence type="ECO:0000313" key="4">
    <source>
        <dbReference type="Proteomes" id="UP000075809"/>
    </source>
</evidence>
<protein>
    <recommendedName>
        <fullName evidence="5">DUF5641 domain-containing protein</fullName>
    </recommendedName>
</protein>
<dbReference type="PANTHER" id="PTHR47331">
    <property type="entry name" value="PHD-TYPE DOMAIN-CONTAINING PROTEIN"/>
    <property type="match status" value="1"/>
</dbReference>
<evidence type="ECO:0008006" key="5">
    <source>
        <dbReference type="Google" id="ProtNLM"/>
    </source>
</evidence>
<dbReference type="Pfam" id="PF17921">
    <property type="entry name" value="Integrase_H2C2"/>
    <property type="match status" value="1"/>
</dbReference>
<dbReference type="EMBL" id="KQ982185">
    <property type="protein sequence ID" value="KYQ59135.1"/>
    <property type="molecule type" value="Genomic_DNA"/>
</dbReference>
<evidence type="ECO:0000259" key="2">
    <source>
        <dbReference type="Pfam" id="PF18701"/>
    </source>
</evidence>